<sequence>MPDNLAIPADEIREMGRAALDLIASYYDTLADRDILHPTTSADLRALLDEPAPTGATPFPELLGTFRGVVEEYSRHNAHARFFGYVSSPGNPVNTVGSMIAAALNINVTCWRSGPAAAEMELLTIRWLKELLGFPHTGAGLLVSGGSMANFAGIAAARSAKAPHDVMREGMHGAAGRMRLYASSEAHFSIRKAASLLGIGAANVRVVRTDPSLRMDLQHLDDLVREDRAAGHLPFCVVASAGTAGTGAIDPIGPIADFARAHDLWLHVDGAYGGFAALAGSAREALSRIGDADSLSLDPHKWLYLPVGCGCVLYRDPAAARAAFSENAEYTRVIGLQDDESFAFWDYGPELSRPFRALDLWLLMKSVGTTALAAAIEENIACARYFAELVNASDDFEMLAPVDLSIFCFRYRPKNFAGDLDKLNENLMIALQRGGSSYVSNAKIDGKFALRGCVLNYRTTRRDMERLLEDLRALVILM</sequence>
<dbReference type="GO" id="GO:0019752">
    <property type="term" value="P:carboxylic acid metabolic process"/>
    <property type="evidence" value="ECO:0007669"/>
    <property type="project" value="InterPro"/>
</dbReference>
<dbReference type="OrthoDB" id="9803665at2"/>
<dbReference type="STRING" id="234267.Acid_7941"/>
<feature type="modified residue" description="N6-(pyridoxal phosphate)lysine" evidence="6">
    <location>
        <position position="301"/>
    </location>
</feature>
<accession>Q01ND5</accession>
<dbReference type="eggNOG" id="COG0076">
    <property type="taxonomic scope" value="Bacteria"/>
</dbReference>
<evidence type="ECO:0000313" key="8">
    <source>
        <dbReference type="EMBL" id="ABJ88835.1"/>
    </source>
</evidence>
<dbReference type="Pfam" id="PF00282">
    <property type="entry name" value="Pyridoxal_deC"/>
    <property type="match status" value="1"/>
</dbReference>
<dbReference type="PANTHER" id="PTHR11999">
    <property type="entry name" value="GROUP II PYRIDOXAL-5-PHOSPHATE DECARBOXYLASE"/>
    <property type="match status" value="1"/>
</dbReference>
<evidence type="ECO:0000256" key="3">
    <source>
        <dbReference type="ARBA" id="ARBA00022793"/>
    </source>
</evidence>
<evidence type="ECO:0000256" key="2">
    <source>
        <dbReference type="ARBA" id="ARBA00009533"/>
    </source>
</evidence>
<dbReference type="GO" id="GO:0006520">
    <property type="term" value="P:amino acid metabolic process"/>
    <property type="evidence" value="ECO:0007669"/>
    <property type="project" value="InterPro"/>
</dbReference>
<dbReference type="AlphaFoldDB" id="Q01ND5"/>
<evidence type="ECO:0000256" key="7">
    <source>
        <dbReference type="RuleBase" id="RU000382"/>
    </source>
</evidence>
<dbReference type="InterPro" id="IPR015421">
    <property type="entry name" value="PyrdxlP-dep_Trfase_major"/>
</dbReference>
<dbReference type="PANTHER" id="PTHR11999:SF70">
    <property type="entry name" value="MIP05841P"/>
    <property type="match status" value="1"/>
</dbReference>
<dbReference type="PROSITE" id="PS00392">
    <property type="entry name" value="DDC_GAD_HDC_YDC"/>
    <property type="match status" value="1"/>
</dbReference>
<keyword evidence="3" id="KW-0210">Decarboxylase</keyword>
<dbReference type="SUPFAM" id="SSF53383">
    <property type="entry name" value="PLP-dependent transferases"/>
    <property type="match status" value="1"/>
</dbReference>
<evidence type="ECO:0000256" key="6">
    <source>
        <dbReference type="PIRSR" id="PIRSR602129-50"/>
    </source>
</evidence>
<gene>
    <name evidence="8" type="ordered locus">Acid_7941</name>
</gene>
<dbReference type="KEGG" id="sus:Acid_7941"/>
<dbReference type="InterPro" id="IPR015422">
    <property type="entry name" value="PyrdxlP-dep_Trfase_small"/>
</dbReference>
<keyword evidence="5 7" id="KW-0456">Lyase</keyword>
<comment type="cofactor">
    <cofactor evidence="1 6 7">
        <name>pyridoxal 5'-phosphate</name>
        <dbReference type="ChEBI" id="CHEBI:597326"/>
    </cofactor>
</comment>
<dbReference type="GO" id="GO:0030170">
    <property type="term" value="F:pyridoxal phosphate binding"/>
    <property type="evidence" value="ECO:0007669"/>
    <property type="project" value="InterPro"/>
</dbReference>
<dbReference type="InterPro" id="IPR015424">
    <property type="entry name" value="PyrdxlP-dep_Trfase"/>
</dbReference>
<dbReference type="InterPro" id="IPR010977">
    <property type="entry name" value="Aromatic_deC"/>
</dbReference>
<dbReference type="Gene3D" id="3.90.1150.10">
    <property type="entry name" value="Aspartate Aminotransferase, domain 1"/>
    <property type="match status" value="1"/>
</dbReference>
<evidence type="ECO:0000256" key="1">
    <source>
        <dbReference type="ARBA" id="ARBA00001933"/>
    </source>
</evidence>
<comment type="similarity">
    <text evidence="2 7">Belongs to the group II decarboxylase family.</text>
</comment>
<evidence type="ECO:0000256" key="4">
    <source>
        <dbReference type="ARBA" id="ARBA00022898"/>
    </source>
</evidence>
<evidence type="ECO:0000256" key="5">
    <source>
        <dbReference type="ARBA" id="ARBA00023239"/>
    </source>
</evidence>
<dbReference type="Gene3D" id="3.40.640.10">
    <property type="entry name" value="Type I PLP-dependent aspartate aminotransferase-like (Major domain)"/>
    <property type="match status" value="1"/>
</dbReference>
<dbReference type="InterPro" id="IPR002129">
    <property type="entry name" value="PyrdxlP-dep_de-COase"/>
</dbReference>
<dbReference type="GO" id="GO:0016831">
    <property type="term" value="F:carboxy-lyase activity"/>
    <property type="evidence" value="ECO:0007669"/>
    <property type="project" value="UniProtKB-KW"/>
</dbReference>
<dbReference type="HOGENOM" id="CLU_011856_0_4_0"/>
<dbReference type="Gene3D" id="1.20.1340.10">
    <property type="entry name" value="dopa decarboxylase, N-terminal domain"/>
    <property type="match status" value="1"/>
</dbReference>
<dbReference type="EMBL" id="CP000473">
    <property type="protein sequence ID" value="ABJ88835.1"/>
    <property type="molecule type" value="Genomic_DNA"/>
</dbReference>
<reference evidence="8" key="1">
    <citation type="submission" date="2006-10" db="EMBL/GenBank/DDBJ databases">
        <title>Complete sequence of Solibacter usitatus Ellin6076.</title>
        <authorList>
            <consortium name="US DOE Joint Genome Institute"/>
            <person name="Copeland A."/>
            <person name="Lucas S."/>
            <person name="Lapidus A."/>
            <person name="Barry K."/>
            <person name="Detter J.C."/>
            <person name="Glavina del Rio T."/>
            <person name="Hammon N."/>
            <person name="Israni S."/>
            <person name="Dalin E."/>
            <person name="Tice H."/>
            <person name="Pitluck S."/>
            <person name="Thompson L.S."/>
            <person name="Brettin T."/>
            <person name="Bruce D."/>
            <person name="Han C."/>
            <person name="Tapia R."/>
            <person name="Gilna P."/>
            <person name="Schmutz J."/>
            <person name="Larimer F."/>
            <person name="Land M."/>
            <person name="Hauser L."/>
            <person name="Kyrpides N."/>
            <person name="Mikhailova N."/>
            <person name="Janssen P.H."/>
            <person name="Kuske C.R."/>
            <person name="Richardson P."/>
        </authorList>
    </citation>
    <scope>NUCLEOTIDE SEQUENCE</scope>
    <source>
        <strain evidence="8">Ellin6076</strain>
    </source>
</reference>
<organism evidence="8">
    <name type="scientific">Solibacter usitatus (strain Ellin6076)</name>
    <dbReference type="NCBI Taxonomy" id="234267"/>
    <lineage>
        <taxon>Bacteria</taxon>
        <taxon>Pseudomonadati</taxon>
        <taxon>Acidobacteriota</taxon>
        <taxon>Terriglobia</taxon>
        <taxon>Bryobacterales</taxon>
        <taxon>Solibacteraceae</taxon>
        <taxon>Candidatus Solibacter</taxon>
    </lineage>
</organism>
<name>Q01ND5_SOLUE</name>
<dbReference type="PRINTS" id="PR00800">
    <property type="entry name" value="YHDCRBOXLASE"/>
</dbReference>
<dbReference type="InParanoid" id="Q01ND5"/>
<dbReference type="InterPro" id="IPR021115">
    <property type="entry name" value="Pyridoxal-P_BS"/>
</dbReference>
<keyword evidence="4 6" id="KW-0663">Pyridoxal phosphate</keyword>
<protein>
    <submittedName>
        <fullName evidence="8">Pyridoxal-dependent decarboxylase</fullName>
    </submittedName>
</protein>
<proteinExistence type="inferred from homology"/>